<keyword evidence="4" id="KW-1185">Reference proteome</keyword>
<evidence type="ECO:0000256" key="1">
    <source>
        <dbReference type="PROSITE-ProRule" id="PRU00464"/>
    </source>
</evidence>
<feature type="domain" description="HIT" evidence="2">
    <location>
        <begin position="3"/>
        <end position="104"/>
    </location>
</feature>
<evidence type="ECO:0000259" key="2">
    <source>
        <dbReference type="PROSITE" id="PS51084"/>
    </source>
</evidence>
<name>A0ABW4Y7J8_9GAMM</name>
<dbReference type="InterPro" id="IPR036265">
    <property type="entry name" value="HIT-like_sf"/>
</dbReference>
<dbReference type="Proteomes" id="UP001597337">
    <property type="component" value="Unassembled WGS sequence"/>
</dbReference>
<organism evidence="3 4">
    <name type="scientific">Thiorhodococcus fuscus</name>
    <dbReference type="NCBI Taxonomy" id="527200"/>
    <lineage>
        <taxon>Bacteria</taxon>
        <taxon>Pseudomonadati</taxon>
        <taxon>Pseudomonadota</taxon>
        <taxon>Gammaproteobacteria</taxon>
        <taxon>Chromatiales</taxon>
        <taxon>Chromatiaceae</taxon>
        <taxon>Thiorhodococcus</taxon>
    </lineage>
</organism>
<accession>A0ABW4Y7J8</accession>
<evidence type="ECO:0000313" key="3">
    <source>
        <dbReference type="EMBL" id="MFD2112146.1"/>
    </source>
</evidence>
<comment type="caution">
    <text evidence="1">Lacks conserved residue(s) required for the propagation of feature annotation.</text>
</comment>
<dbReference type="PIRSF" id="PIRSF000714">
    <property type="entry name" value="HIT"/>
    <property type="match status" value="1"/>
</dbReference>
<dbReference type="InterPro" id="IPR026026">
    <property type="entry name" value="HIT_Hint"/>
</dbReference>
<dbReference type="SUPFAM" id="SSF54197">
    <property type="entry name" value="HIT-like"/>
    <property type="match status" value="1"/>
</dbReference>
<sequence>MNPFELHPRLSADTFLLAESGSSVLLLMNNALLPWFILVPKTDRRELHRLDPDLRRRVRDETDRLAAFVEREFQPDKLNIATIGNLVPQLHIHVIARYRTDHCWPAPVWGAPQRSDYETPEVERLRECALASLGEGFAPRPGI</sequence>
<gene>
    <name evidence="3" type="ORF">ACFSJC_09875</name>
</gene>
<evidence type="ECO:0000313" key="4">
    <source>
        <dbReference type="Proteomes" id="UP001597337"/>
    </source>
</evidence>
<dbReference type="Pfam" id="PF01230">
    <property type="entry name" value="HIT"/>
    <property type="match status" value="1"/>
</dbReference>
<dbReference type="EMBL" id="JBHUHX010000020">
    <property type="protein sequence ID" value="MFD2112146.1"/>
    <property type="molecule type" value="Genomic_DNA"/>
</dbReference>
<proteinExistence type="predicted"/>
<dbReference type="PROSITE" id="PS51084">
    <property type="entry name" value="HIT_2"/>
    <property type="match status" value="1"/>
</dbReference>
<dbReference type="Gene3D" id="3.30.428.10">
    <property type="entry name" value="HIT-like"/>
    <property type="match status" value="1"/>
</dbReference>
<protein>
    <submittedName>
        <fullName evidence="3">HIT domain-containing protein</fullName>
    </submittedName>
</protein>
<reference evidence="4" key="1">
    <citation type="journal article" date="2019" name="Int. J. Syst. Evol. Microbiol.">
        <title>The Global Catalogue of Microorganisms (GCM) 10K type strain sequencing project: providing services to taxonomists for standard genome sequencing and annotation.</title>
        <authorList>
            <consortium name="The Broad Institute Genomics Platform"/>
            <consortium name="The Broad Institute Genome Sequencing Center for Infectious Disease"/>
            <person name="Wu L."/>
            <person name="Ma J."/>
        </authorList>
    </citation>
    <scope>NUCLEOTIDE SEQUENCE [LARGE SCALE GENOMIC DNA]</scope>
    <source>
        <strain evidence="4">KACC 12597</strain>
    </source>
</reference>
<comment type="caution">
    <text evidence="3">The sequence shown here is derived from an EMBL/GenBank/DDBJ whole genome shotgun (WGS) entry which is preliminary data.</text>
</comment>
<dbReference type="RefSeq" id="WP_386026193.1">
    <property type="nucleotide sequence ID" value="NZ_JBHUHX010000020.1"/>
</dbReference>
<dbReference type="InterPro" id="IPR011146">
    <property type="entry name" value="HIT-like"/>
</dbReference>